<feature type="compositionally biased region" description="Basic residues" evidence="1">
    <location>
        <begin position="1"/>
        <end position="11"/>
    </location>
</feature>
<gene>
    <name evidence="2" type="ORF">AVDCRST_MAG49-1776</name>
</gene>
<feature type="compositionally biased region" description="Low complexity" evidence="1">
    <location>
        <begin position="90"/>
        <end position="99"/>
    </location>
</feature>
<accession>A0A6J4UL86</accession>
<dbReference type="GO" id="GO:0016491">
    <property type="term" value="F:oxidoreductase activity"/>
    <property type="evidence" value="ECO:0007669"/>
    <property type="project" value="UniProtKB-KW"/>
</dbReference>
<evidence type="ECO:0000256" key="1">
    <source>
        <dbReference type="SAM" id="MobiDB-lite"/>
    </source>
</evidence>
<protein>
    <submittedName>
        <fullName evidence="2">NADH-ubiquinone oxidoreductase chain I</fullName>
        <ecNumber evidence="2">1.6.5.3</ecNumber>
    </submittedName>
</protein>
<name>A0A6J4UL86_9BACT</name>
<reference evidence="2" key="1">
    <citation type="submission" date="2020-02" db="EMBL/GenBank/DDBJ databases">
        <authorList>
            <person name="Meier V. D."/>
        </authorList>
    </citation>
    <scope>NUCLEOTIDE SEQUENCE</scope>
    <source>
        <strain evidence="2">AVDCRST_MAG49</strain>
    </source>
</reference>
<feature type="compositionally biased region" description="Basic and acidic residues" evidence="1">
    <location>
        <begin position="16"/>
        <end position="30"/>
    </location>
</feature>
<feature type="region of interest" description="Disordered" evidence="1">
    <location>
        <begin position="1"/>
        <end position="174"/>
    </location>
</feature>
<feature type="compositionally biased region" description="Basic and acidic residues" evidence="1">
    <location>
        <begin position="163"/>
        <end position="174"/>
    </location>
</feature>
<feature type="compositionally biased region" description="Basic and acidic residues" evidence="1">
    <location>
        <begin position="103"/>
        <end position="134"/>
    </location>
</feature>
<keyword evidence="2" id="KW-0560">Oxidoreductase</keyword>
<organism evidence="2">
    <name type="scientific">uncultured Thermomicrobiales bacterium</name>
    <dbReference type="NCBI Taxonomy" id="1645740"/>
    <lineage>
        <taxon>Bacteria</taxon>
        <taxon>Pseudomonadati</taxon>
        <taxon>Thermomicrobiota</taxon>
        <taxon>Thermomicrobia</taxon>
        <taxon>Thermomicrobiales</taxon>
        <taxon>environmental samples</taxon>
    </lineage>
</organism>
<dbReference type="AlphaFoldDB" id="A0A6J4UL86"/>
<feature type="non-terminal residue" evidence="2">
    <location>
        <position position="1"/>
    </location>
</feature>
<feature type="non-terminal residue" evidence="2">
    <location>
        <position position="174"/>
    </location>
</feature>
<dbReference type="EC" id="1.6.5.3" evidence="2"/>
<evidence type="ECO:0000313" key="2">
    <source>
        <dbReference type="EMBL" id="CAA9550840.1"/>
    </source>
</evidence>
<dbReference type="EMBL" id="CADCWG010000113">
    <property type="protein sequence ID" value="CAA9550840.1"/>
    <property type="molecule type" value="Genomic_DNA"/>
</dbReference>
<keyword evidence="2" id="KW-0830">Ubiquinone</keyword>
<sequence>VRRSQGLRRHAPPAVHADRDDRVPRREASDGRPLPRSAVAAVRPGDGRGALRRLRPLRPDLPHLVPRDARGAVPGGRPRARRVHPPLRPVPVLRLLRPGLPGGRDHDEQGVRAQRDRAGRADLHQDRTRDDRRPVAGLVGDGHRPRPRCATPPRRRLRPVPRAGDRHRVPEEAV</sequence>
<proteinExistence type="predicted"/>
<feature type="compositionally biased region" description="Basic and acidic residues" evidence="1">
    <location>
        <begin position="57"/>
        <end position="70"/>
    </location>
</feature>